<evidence type="ECO:0000256" key="4">
    <source>
        <dbReference type="ARBA" id="ARBA00022840"/>
    </source>
</evidence>
<accession>A0A2S7MYD6</accession>
<keyword evidence="3" id="KW-0547">Nucleotide-binding</keyword>
<evidence type="ECO:0000256" key="2">
    <source>
        <dbReference type="ARBA" id="ARBA00022448"/>
    </source>
</evidence>
<evidence type="ECO:0000313" key="6">
    <source>
        <dbReference type="EMBL" id="PQD94789.1"/>
    </source>
</evidence>
<dbReference type="RefSeq" id="WP_104849864.1">
    <property type="nucleotide sequence ID" value="NZ_PKOZ01000007.1"/>
</dbReference>
<comment type="caution">
    <text evidence="6">The sequence shown here is derived from an EMBL/GenBank/DDBJ whole genome shotgun (WGS) entry which is preliminary data.</text>
</comment>
<organism evidence="6 7">
    <name type="scientific">Pradoshia eiseniae</name>
    <dbReference type="NCBI Taxonomy" id="2064768"/>
    <lineage>
        <taxon>Bacteria</taxon>
        <taxon>Bacillati</taxon>
        <taxon>Bacillota</taxon>
        <taxon>Bacilli</taxon>
        <taxon>Bacillales</taxon>
        <taxon>Bacillaceae</taxon>
        <taxon>Pradoshia</taxon>
    </lineage>
</organism>
<protein>
    <submittedName>
        <fullName evidence="6">ABC transporter</fullName>
    </submittedName>
</protein>
<name>A0A2S7MYD6_9BACI</name>
<dbReference type="InterPro" id="IPR027417">
    <property type="entry name" value="P-loop_NTPase"/>
</dbReference>
<dbReference type="Pfam" id="PF00005">
    <property type="entry name" value="ABC_tran"/>
    <property type="match status" value="1"/>
</dbReference>
<dbReference type="InterPro" id="IPR017871">
    <property type="entry name" value="ABC_transporter-like_CS"/>
</dbReference>
<dbReference type="CDD" id="cd03230">
    <property type="entry name" value="ABC_DR_subfamily_A"/>
    <property type="match status" value="1"/>
</dbReference>
<dbReference type="PANTHER" id="PTHR42711">
    <property type="entry name" value="ABC TRANSPORTER ATP-BINDING PROTEIN"/>
    <property type="match status" value="1"/>
</dbReference>
<dbReference type="PANTHER" id="PTHR42711:SF5">
    <property type="entry name" value="ABC TRANSPORTER ATP-BINDING PROTEIN NATA"/>
    <property type="match status" value="1"/>
</dbReference>
<dbReference type="SUPFAM" id="SSF52540">
    <property type="entry name" value="P-loop containing nucleoside triphosphate hydrolases"/>
    <property type="match status" value="1"/>
</dbReference>
<dbReference type="PROSITE" id="PS50893">
    <property type="entry name" value="ABC_TRANSPORTER_2"/>
    <property type="match status" value="1"/>
</dbReference>
<dbReference type="Gene3D" id="3.40.50.300">
    <property type="entry name" value="P-loop containing nucleotide triphosphate hydrolases"/>
    <property type="match status" value="1"/>
</dbReference>
<evidence type="ECO:0000256" key="1">
    <source>
        <dbReference type="ARBA" id="ARBA00005417"/>
    </source>
</evidence>
<dbReference type="InterPro" id="IPR003439">
    <property type="entry name" value="ABC_transporter-like_ATP-bd"/>
</dbReference>
<dbReference type="PROSITE" id="PS00211">
    <property type="entry name" value="ABC_TRANSPORTER_1"/>
    <property type="match status" value="1"/>
</dbReference>
<dbReference type="GO" id="GO:0016887">
    <property type="term" value="F:ATP hydrolysis activity"/>
    <property type="evidence" value="ECO:0007669"/>
    <property type="project" value="InterPro"/>
</dbReference>
<keyword evidence="4" id="KW-0067">ATP-binding</keyword>
<feature type="domain" description="ABC transporter" evidence="5">
    <location>
        <begin position="4"/>
        <end position="229"/>
    </location>
</feature>
<dbReference type="InterPro" id="IPR003593">
    <property type="entry name" value="AAA+_ATPase"/>
</dbReference>
<dbReference type="SMART" id="SM00382">
    <property type="entry name" value="AAA"/>
    <property type="match status" value="1"/>
</dbReference>
<dbReference type="AlphaFoldDB" id="A0A2S7MYD6"/>
<evidence type="ECO:0000259" key="5">
    <source>
        <dbReference type="PROSITE" id="PS50893"/>
    </source>
</evidence>
<comment type="similarity">
    <text evidence="1">Belongs to the ABC transporter superfamily.</text>
</comment>
<keyword evidence="2" id="KW-0813">Transport</keyword>
<evidence type="ECO:0000256" key="3">
    <source>
        <dbReference type="ARBA" id="ARBA00022741"/>
    </source>
</evidence>
<reference evidence="6 7" key="1">
    <citation type="submission" date="2017-12" db="EMBL/GenBank/DDBJ databases">
        <title>Taxonomic description and draft genome of Pradoshia cofamensis Gen. nov., sp. nov., a thermotolerant bacillale isolated from anterior gut of earthworm Eisenia fetida.</title>
        <authorList>
            <person name="Saha T."/>
            <person name="Chakraborty R."/>
        </authorList>
    </citation>
    <scope>NUCLEOTIDE SEQUENCE [LARGE SCALE GENOMIC DNA]</scope>
    <source>
        <strain evidence="6 7">EAG3</strain>
    </source>
</reference>
<keyword evidence="7" id="KW-1185">Reference proteome</keyword>
<dbReference type="InterPro" id="IPR050763">
    <property type="entry name" value="ABC_transporter_ATP-binding"/>
</dbReference>
<gene>
    <name evidence="6" type="ORF">CYL18_12550</name>
</gene>
<sequence length="296" mass="34047">MSIIEIENLTKRYGRNIGIEDVSFQVEEGEIFGFIGPNGSGKSTTIRTLLSIIYPTSGKARIFGKDSVRYAAEIKQDIGYLPSEVFYYENMKVKDLLAYSASFYRKDCRKRIYELADIMQLDLTKRINDLSFGNRKKVGIVQALLHEPKLIILDEPTSGLDPLMQQTFFQLLKEDNRKGATILLSSHILSEVERLCDRVAIIKEGKVVAVEHIKALQEKKHKIIRLEFNEPIDEKILMIDGVYNVSWDGVKADLCYRGDINSFIKVMALYNLRNIWIHEPDLEDIFLHYYQKGDEG</sequence>
<dbReference type="Proteomes" id="UP000239663">
    <property type="component" value="Unassembled WGS sequence"/>
</dbReference>
<proteinExistence type="inferred from homology"/>
<dbReference type="OrthoDB" id="9804819at2"/>
<dbReference type="GO" id="GO:0005524">
    <property type="term" value="F:ATP binding"/>
    <property type="evidence" value="ECO:0007669"/>
    <property type="project" value="UniProtKB-KW"/>
</dbReference>
<dbReference type="EMBL" id="PKOZ01000007">
    <property type="protein sequence ID" value="PQD94789.1"/>
    <property type="molecule type" value="Genomic_DNA"/>
</dbReference>
<evidence type="ECO:0000313" key="7">
    <source>
        <dbReference type="Proteomes" id="UP000239663"/>
    </source>
</evidence>